<accession>A0ABX1J9L1</accession>
<organism evidence="5 6">
    <name type="scientific">Amycolatopsis acididurans</name>
    <dbReference type="NCBI Taxonomy" id="2724524"/>
    <lineage>
        <taxon>Bacteria</taxon>
        <taxon>Bacillati</taxon>
        <taxon>Actinomycetota</taxon>
        <taxon>Actinomycetes</taxon>
        <taxon>Pseudonocardiales</taxon>
        <taxon>Pseudonocardiaceae</taxon>
        <taxon>Amycolatopsis</taxon>
    </lineage>
</organism>
<comment type="caution">
    <text evidence="5">The sequence shown here is derived from an EMBL/GenBank/DDBJ whole genome shotgun (WGS) entry which is preliminary data.</text>
</comment>
<keyword evidence="4" id="KW-0812">Transmembrane</keyword>
<proteinExistence type="predicted"/>
<name>A0ABX1J9L1_9PSEU</name>
<feature type="region of interest" description="Disordered" evidence="3">
    <location>
        <begin position="288"/>
        <end position="316"/>
    </location>
</feature>
<evidence type="ECO:0000256" key="2">
    <source>
        <dbReference type="ARBA" id="ARBA00023136"/>
    </source>
</evidence>
<evidence type="ECO:0000256" key="1">
    <source>
        <dbReference type="ARBA" id="ARBA00004370"/>
    </source>
</evidence>
<evidence type="ECO:0000313" key="6">
    <source>
        <dbReference type="Proteomes" id="UP000715441"/>
    </source>
</evidence>
<evidence type="ECO:0000256" key="3">
    <source>
        <dbReference type="SAM" id="MobiDB-lite"/>
    </source>
</evidence>
<dbReference type="EMBL" id="JAAXLS010000022">
    <property type="protein sequence ID" value="NKQ56384.1"/>
    <property type="molecule type" value="Genomic_DNA"/>
</dbReference>
<dbReference type="PANTHER" id="PTHR37042:SF4">
    <property type="entry name" value="OUTER MEMBRANE PROTEIN RV1973"/>
    <property type="match status" value="1"/>
</dbReference>
<feature type="transmembrane region" description="Helical" evidence="4">
    <location>
        <begin position="125"/>
        <end position="145"/>
    </location>
</feature>
<dbReference type="Proteomes" id="UP000715441">
    <property type="component" value="Unassembled WGS sequence"/>
</dbReference>
<dbReference type="PANTHER" id="PTHR37042">
    <property type="entry name" value="OUTER MEMBRANE PROTEIN RV1973"/>
    <property type="match status" value="1"/>
</dbReference>
<keyword evidence="4" id="KW-1133">Transmembrane helix</keyword>
<protein>
    <recommendedName>
        <fullName evidence="7">Mce-associated membrane protein</fullName>
    </recommendedName>
</protein>
<evidence type="ECO:0008006" key="7">
    <source>
        <dbReference type="Google" id="ProtNLM"/>
    </source>
</evidence>
<feature type="compositionally biased region" description="Low complexity" evidence="3">
    <location>
        <begin position="58"/>
        <end position="68"/>
    </location>
</feature>
<comment type="subcellular location">
    <subcellularLocation>
        <location evidence="1">Membrane</location>
    </subcellularLocation>
</comment>
<feature type="compositionally biased region" description="Acidic residues" evidence="3">
    <location>
        <begin position="33"/>
        <end position="42"/>
    </location>
</feature>
<keyword evidence="6" id="KW-1185">Reference proteome</keyword>
<feature type="region of interest" description="Disordered" evidence="3">
    <location>
        <begin position="1"/>
        <end position="95"/>
    </location>
</feature>
<sequence>MPSSSPRRPPQPARRPKVAGLRRPSPRPRSEPQDMDPQDTEEAYGASAEDAYGSAGTAFEPAAAAPEPAFEDQYATESGRLSPRRKSRDAGTLKPFDYSEAESAVAYADTAEHGEERPRKRRNPFLLAGVLFGVALVLAGLAVWFKIEDNKLSAATSNTALLDVARTSQVNQAATSAVETLFSYDFNDIAKTQNAAKDLLNNDAVKAKYDSLMGEVQRLAPQQKMVVTVKVSRSAVIMLDGDRARVLLFVDQTSTRTDQNQTSSGSAQLYVNMQEVDGKWKLTDLGTYDDQVAKPSQAPAPASSAPPAGASTKPSR</sequence>
<feature type="compositionally biased region" description="Low complexity" evidence="3">
    <location>
        <begin position="293"/>
        <end position="316"/>
    </location>
</feature>
<reference evidence="5 6" key="1">
    <citation type="submission" date="2020-04" db="EMBL/GenBank/DDBJ databases">
        <title>Novel species.</title>
        <authorList>
            <person name="Teo W.F.A."/>
            <person name="Lipun K."/>
            <person name="Srisuk N."/>
            <person name="Duangmal K."/>
        </authorList>
    </citation>
    <scope>NUCLEOTIDE SEQUENCE [LARGE SCALE GENOMIC DNA]</scope>
    <source>
        <strain evidence="5 6">K13G38</strain>
    </source>
</reference>
<evidence type="ECO:0000313" key="5">
    <source>
        <dbReference type="EMBL" id="NKQ56384.1"/>
    </source>
</evidence>
<keyword evidence="2 4" id="KW-0472">Membrane</keyword>
<evidence type="ECO:0000256" key="4">
    <source>
        <dbReference type="SAM" id="Phobius"/>
    </source>
</evidence>
<gene>
    <name evidence="5" type="ORF">HFP15_26245</name>
</gene>